<dbReference type="RefSeq" id="WP_374036110.1">
    <property type="nucleotide sequence ID" value="NZ_CP169082.1"/>
</dbReference>
<organism evidence="1 2">
    <name type="scientific">Brevundimonas staleyi</name>
    <dbReference type="NCBI Taxonomy" id="74326"/>
    <lineage>
        <taxon>Bacteria</taxon>
        <taxon>Pseudomonadati</taxon>
        <taxon>Pseudomonadota</taxon>
        <taxon>Alphaproteobacteria</taxon>
        <taxon>Caulobacterales</taxon>
        <taxon>Caulobacteraceae</taxon>
        <taxon>Brevundimonas</taxon>
    </lineage>
</organism>
<dbReference type="Proteomes" id="UP001596152">
    <property type="component" value="Unassembled WGS sequence"/>
</dbReference>
<accession>A0ABW0FW14</accession>
<keyword evidence="2" id="KW-1185">Reference proteome</keyword>
<sequence length="67" mass="7063">MSRKTKKTPLFTTGERMVAGLAIVTTIVLTLSIQVIQSMTPPSLGLYDANPAAVVAIPNVIDARPAI</sequence>
<protein>
    <submittedName>
        <fullName evidence="1">Uncharacterized protein</fullName>
    </submittedName>
</protein>
<evidence type="ECO:0000313" key="1">
    <source>
        <dbReference type="EMBL" id="MFC5344483.1"/>
    </source>
</evidence>
<comment type="caution">
    <text evidence="1">The sequence shown here is derived from an EMBL/GenBank/DDBJ whole genome shotgun (WGS) entry which is preliminary data.</text>
</comment>
<reference evidence="2" key="1">
    <citation type="journal article" date="2019" name="Int. J. Syst. Evol. Microbiol.">
        <title>The Global Catalogue of Microorganisms (GCM) 10K type strain sequencing project: providing services to taxonomists for standard genome sequencing and annotation.</title>
        <authorList>
            <consortium name="The Broad Institute Genomics Platform"/>
            <consortium name="The Broad Institute Genome Sequencing Center for Infectious Disease"/>
            <person name="Wu L."/>
            <person name="Ma J."/>
        </authorList>
    </citation>
    <scope>NUCLEOTIDE SEQUENCE [LARGE SCALE GENOMIC DNA]</scope>
    <source>
        <strain evidence="2">JCM 12125</strain>
    </source>
</reference>
<gene>
    <name evidence="1" type="ORF">ACFPIE_11190</name>
</gene>
<evidence type="ECO:0000313" key="2">
    <source>
        <dbReference type="Proteomes" id="UP001596152"/>
    </source>
</evidence>
<dbReference type="EMBL" id="JBHSLF010000021">
    <property type="protein sequence ID" value="MFC5344483.1"/>
    <property type="molecule type" value="Genomic_DNA"/>
</dbReference>
<name>A0ABW0FW14_9CAUL</name>
<proteinExistence type="predicted"/>